<evidence type="ECO:0000313" key="3">
    <source>
        <dbReference type="EMBL" id="AIE59581.1"/>
    </source>
</evidence>
<evidence type="ECO:0000313" key="4">
    <source>
        <dbReference type="Proteomes" id="UP000027602"/>
    </source>
</evidence>
<dbReference type="PANTHER" id="PTHR33823:SF4">
    <property type="entry name" value="GENERAL STRESS PROTEIN 16O"/>
    <property type="match status" value="1"/>
</dbReference>
<dbReference type="PANTHER" id="PTHR33823">
    <property type="entry name" value="RNA POLYMERASE-BINDING TRANSCRIPTION FACTOR DKSA-RELATED"/>
    <property type="match status" value="1"/>
</dbReference>
<proteinExistence type="predicted"/>
<dbReference type="AlphaFoldDB" id="I3DZ37"/>
<dbReference type="EMBL" id="CP007739">
    <property type="protein sequence ID" value="AIE59581.1"/>
    <property type="molecule type" value="Genomic_DNA"/>
</dbReference>
<comment type="caution">
    <text evidence="1">Lacks conserved residue(s) required for the propagation of feature annotation.</text>
</comment>
<dbReference type="HOGENOM" id="CLU_2366989_0_0_9"/>
<keyword evidence="4" id="KW-1185">Reference proteome</keyword>
<reference evidence="3 4" key="1">
    <citation type="journal article" date="2015" name="BMC Genomics">
        <title>Transcriptome analysis of thermophilic methylotrophic Bacillus methanolicus MGA3 using RNA-sequencing provides detailed insights into its previously uncharted transcriptional landscape.</title>
        <authorList>
            <person name="Irla M."/>
            <person name="Neshat A."/>
            <person name="Brautaset T."/>
            <person name="Ruckert C."/>
            <person name="Kalinowski J."/>
            <person name="Wendisch V.F."/>
        </authorList>
    </citation>
    <scope>NUCLEOTIDE SEQUENCE [LARGE SCALE GENOMIC DNA]</scope>
    <source>
        <strain evidence="4">MGA3 / ATCC 53907</strain>
    </source>
</reference>
<dbReference type="eggNOG" id="ENOG5030D1H">
    <property type="taxonomic scope" value="Bacteria"/>
</dbReference>
<evidence type="ECO:0000256" key="1">
    <source>
        <dbReference type="PROSITE-ProRule" id="PRU00510"/>
    </source>
</evidence>
<evidence type="ECO:0000256" key="2">
    <source>
        <dbReference type="SAM" id="Coils"/>
    </source>
</evidence>
<organism evidence="3 4">
    <name type="scientific">Bacillus methanolicus (strain MGA3 / ATCC 53907)</name>
    <dbReference type="NCBI Taxonomy" id="796606"/>
    <lineage>
        <taxon>Bacteria</taxon>
        <taxon>Bacillati</taxon>
        <taxon>Bacillota</taxon>
        <taxon>Bacilli</taxon>
        <taxon>Bacillales</taxon>
        <taxon>Bacillaceae</taxon>
        <taxon>Bacillus</taxon>
    </lineage>
</organism>
<dbReference type="Proteomes" id="UP000027602">
    <property type="component" value="Chromosome"/>
</dbReference>
<keyword evidence="2" id="KW-0175">Coiled coil</keyword>
<dbReference type="RefSeq" id="WP_003348919.1">
    <property type="nucleotide sequence ID" value="NZ_ADWW01000004.1"/>
</dbReference>
<dbReference type="OrthoDB" id="2875147at2"/>
<feature type="coiled-coil region" evidence="2">
    <location>
        <begin position="2"/>
        <end position="29"/>
    </location>
</feature>
<dbReference type="Gene3D" id="1.20.120.910">
    <property type="entry name" value="DksA, coiled-coil domain"/>
    <property type="match status" value="1"/>
</dbReference>
<dbReference type="KEGG" id="bmet:BMMGA3_05765"/>
<protein>
    <submittedName>
        <fullName evidence="3">Uncharacterized protein</fullName>
    </submittedName>
</protein>
<sequence>MENQHNEIYSELRKMKAELEEKSKRKISNELINEFIQEEIQDIEYTLKKIETGEFGKCEISGELIPFHYLTSIPTLRSAKDIKKVERFYKKSFYS</sequence>
<gene>
    <name evidence="3" type="ORF">BMMGA3_05765</name>
</gene>
<name>I3DZ37_BACMM</name>
<accession>I3DZ37</accession>
<dbReference type="PROSITE" id="PS51128">
    <property type="entry name" value="ZF_DKSA_2"/>
    <property type="match status" value="1"/>
</dbReference>
<dbReference type="STRING" id="796606.BMMGA3_05765"/>